<evidence type="ECO:0000313" key="2">
    <source>
        <dbReference type="Proteomes" id="UP000515129"/>
    </source>
</evidence>
<keyword evidence="2" id="KW-1185">Reference proteome</keyword>
<organism evidence="2 3">
    <name type="scientific">Carassius auratus</name>
    <name type="common">Goldfish</name>
    <dbReference type="NCBI Taxonomy" id="7957"/>
    <lineage>
        <taxon>Eukaryota</taxon>
        <taxon>Metazoa</taxon>
        <taxon>Chordata</taxon>
        <taxon>Craniata</taxon>
        <taxon>Vertebrata</taxon>
        <taxon>Euteleostomi</taxon>
        <taxon>Actinopterygii</taxon>
        <taxon>Neopterygii</taxon>
        <taxon>Teleostei</taxon>
        <taxon>Ostariophysi</taxon>
        <taxon>Cypriniformes</taxon>
        <taxon>Cyprinidae</taxon>
        <taxon>Cyprininae</taxon>
        <taxon>Carassius</taxon>
    </lineage>
</organism>
<dbReference type="GeneID" id="113063731"/>
<dbReference type="AlphaFoldDB" id="A0A6P6LZF0"/>
<protein>
    <submittedName>
        <fullName evidence="3">Solute carrier family 23 member 2-like</fullName>
    </submittedName>
</protein>
<reference evidence="3" key="1">
    <citation type="submission" date="2025-08" db="UniProtKB">
        <authorList>
            <consortium name="RefSeq"/>
        </authorList>
    </citation>
    <scope>IDENTIFICATION</scope>
    <source>
        <strain evidence="3">Wakin</strain>
        <tissue evidence="3">Muscle</tissue>
    </source>
</reference>
<gene>
    <name evidence="3" type="primary">LOC113063731</name>
</gene>
<comment type="similarity">
    <text evidence="1">Belongs to the nucleobase:cation symporter-2 (NCS2) (TC 2.A.40) family.</text>
</comment>
<proteinExistence type="inferred from homology"/>
<accession>A0A6P6LZF0</accession>
<dbReference type="KEGG" id="caua:113063731"/>
<dbReference type="Proteomes" id="UP000515129">
    <property type="component" value="Chromosome 46"/>
</dbReference>
<dbReference type="RefSeq" id="XP_026089843.1">
    <property type="nucleotide sequence ID" value="XM_026234058.1"/>
</dbReference>
<dbReference type="OrthoDB" id="1641903at2759"/>
<name>A0A6P6LZF0_CARAU</name>
<evidence type="ECO:0000256" key="1">
    <source>
        <dbReference type="ARBA" id="ARBA00008821"/>
    </source>
</evidence>
<dbReference type="PANTHER" id="PTHR11119">
    <property type="entry name" value="XANTHINE-URACIL / VITAMIN C PERMEASE FAMILY MEMBER"/>
    <property type="match status" value="1"/>
</dbReference>
<evidence type="ECO:0000313" key="3">
    <source>
        <dbReference type="RefSeq" id="XP_026089843.1"/>
    </source>
</evidence>
<sequence length="130" mass="14239">MSSGRGSKVQNQGQIITLSKLVPFCLSLCVQPGLRSHTASGRQQHRAPHILQGPMNAQELKDQYTVSQLVGTTFTCVGSTTLIQTTFGVRLPLFQASAFAFLVPAQAILRLDKWKCPPEDSGRYHCVQPD</sequence>